<dbReference type="Gene3D" id="4.10.410.10">
    <property type="entry name" value="Pancreatic trypsin inhibitor Kunitz domain"/>
    <property type="match status" value="2"/>
</dbReference>
<dbReference type="GO" id="GO:0005576">
    <property type="term" value="C:extracellular region"/>
    <property type="evidence" value="ECO:0007669"/>
    <property type="project" value="UniProtKB-SubCell"/>
</dbReference>
<evidence type="ECO:0000313" key="16">
    <source>
        <dbReference type="Proteomes" id="UP000694700"/>
    </source>
</evidence>
<name>A0A8C1ZLV4_CYPCA</name>
<dbReference type="InterPro" id="IPR000566">
    <property type="entry name" value="Lipocln_cytosolic_FA-bd_dom"/>
</dbReference>
<dbReference type="PANTHER" id="PTHR46676">
    <property type="entry name" value="PROTEIN AMBP"/>
    <property type="match status" value="1"/>
</dbReference>
<dbReference type="InterPro" id="IPR012674">
    <property type="entry name" value="Calycin"/>
</dbReference>
<dbReference type="SMART" id="SM00131">
    <property type="entry name" value="KU"/>
    <property type="match status" value="2"/>
</dbReference>
<sequence>MKCVVVVFLLTLLGLLHAGPLPDEPVLQPQENFDVNRFMGKWYDIAIASTCPWLKRHKGDAAIGSSELQSSGSTQTISMTLISSRHGTCKSISGEYQLTKTPGRFHYHNASELSTTAVNQSDFSCYFTVYVFAHVEWNADVDAYVVHTNYDEYALVVMYKQKPGGEKTTSVKLYGRAMELRPTLIEDFKTLVAEQGMSEDTIIIKKNKGECVPGEQVTPEPQIQRARRNVVLPAPEEGSGDDNMPLFRGPEACKSQPDSGPCFGMLQRYHYNSSIMACQMFTYGGCMGNQNNFVTEKECLQSCRTEAACRLPMDAGPCKVFTDLWAFDSAAGKCVSFKYGGCKGNGNKFYSQKECEEYCGVMMRNGDDEFLTVN</sequence>
<proteinExistence type="inferred from homology"/>
<dbReference type="InterPro" id="IPR002968">
    <property type="entry name" value="A1-microglobln"/>
</dbReference>
<evidence type="ECO:0000256" key="3">
    <source>
        <dbReference type="ARBA" id="ARBA00018905"/>
    </source>
</evidence>
<feature type="domain" description="BPTI/Kunitz inhibitor" evidence="14">
    <location>
        <begin position="309"/>
        <end position="359"/>
    </location>
</feature>
<dbReference type="FunFam" id="2.40.128.20:FF:000053">
    <property type="entry name" value="Alpha-1-microglobulin/bikunin, like"/>
    <property type="match status" value="1"/>
</dbReference>
<comment type="similarity">
    <text evidence="2">In the N-terminal section; belongs to the calycin superfamily. Lipocalin family.</text>
</comment>
<evidence type="ECO:0000256" key="7">
    <source>
        <dbReference type="ARBA" id="ARBA00022729"/>
    </source>
</evidence>
<evidence type="ECO:0000256" key="1">
    <source>
        <dbReference type="ARBA" id="ARBA00004613"/>
    </source>
</evidence>
<accession>A0A8C1ZLV4</accession>
<dbReference type="Ensembl" id="ENSCCRT00015092310.1">
    <property type="protein sequence ID" value="ENSCCRP00015089429.1"/>
    <property type="gene ID" value="ENSCCRG00015036004.1"/>
</dbReference>
<keyword evidence="10" id="KW-0157">Chromophore</keyword>
<dbReference type="GO" id="GO:0004867">
    <property type="term" value="F:serine-type endopeptidase inhibitor activity"/>
    <property type="evidence" value="ECO:0007669"/>
    <property type="project" value="UniProtKB-KW"/>
</dbReference>
<dbReference type="PRINTS" id="PR01215">
    <property type="entry name" value="A1MCGLOBULIN"/>
</dbReference>
<protein>
    <recommendedName>
        <fullName evidence="3">Protein AMBP</fullName>
    </recommendedName>
</protein>
<evidence type="ECO:0000256" key="8">
    <source>
        <dbReference type="ARBA" id="ARBA00022737"/>
    </source>
</evidence>
<organism evidence="15 16">
    <name type="scientific">Cyprinus carpio</name>
    <name type="common">Common carp</name>
    <dbReference type="NCBI Taxonomy" id="7962"/>
    <lineage>
        <taxon>Eukaryota</taxon>
        <taxon>Metazoa</taxon>
        <taxon>Chordata</taxon>
        <taxon>Craniata</taxon>
        <taxon>Vertebrata</taxon>
        <taxon>Euteleostomi</taxon>
        <taxon>Actinopterygii</taxon>
        <taxon>Neopterygii</taxon>
        <taxon>Teleostei</taxon>
        <taxon>Ostariophysi</taxon>
        <taxon>Cypriniformes</taxon>
        <taxon>Cyprinidae</taxon>
        <taxon>Cyprininae</taxon>
        <taxon>Cyprinus</taxon>
    </lineage>
</organism>
<dbReference type="CDD" id="cd22597">
    <property type="entry name" value="Kunitz_bikunin_2-like"/>
    <property type="match status" value="1"/>
</dbReference>
<evidence type="ECO:0000256" key="13">
    <source>
        <dbReference type="SAM" id="SignalP"/>
    </source>
</evidence>
<evidence type="ECO:0000256" key="11">
    <source>
        <dbReference type="ARBA" id="ARBA00023157"/>
    </source>
</evidence>
<dbReference type="SUPFAM" id="SSF50814">
    <property type="entry name" value="Lipocalins"/>
    <property type="match status" value="1"/>
</dbReference>
<dbReference type="InterPro" id="IPR002223">
    <property type="entry name" value="Kunitz_BPTI"/>
</dbReference>
<dbReference type="Pfam" id="PF00061">
    <property type="entry name" value="Lipocalin"/>
    <property type="match status" value="2"/>
</dbReference>
<dbReference type="Gene3D" id="2.40.128.20">
    <property type="match status" value="1"/>
</dbReference>
<dbReference type="InterPro" id="IPR029856">
    <property type="entry name" value="AMBP"/>
</dbReference>
<dbReference type="SUPFAM" id="SSF57362">
    <property type="entry name" value="BPTI-like"/>
    <property type="match status" value="2"/>
</dbReference>
<evidence type="ECO:0000256" key="12">
    <source>
        <dbReference type="ARBA" id="ARBA00023180"/>
    </source>
</evidence>
<feature type="chain" id="PRO_5034719199" description="Protein AMBP" evidence="13">
    <location>
        <begin position="19"/>
        <end position="374"/>
    </location>
</feature>
<keyword evidence="5" id="KW-0165">Cleavage on pair of basic residues</keyword>
<keyword evidence="12" id="KW-0325">Glycoprotein</keyword>
<evidence type="ECO:0000256" key="5">
    <source>
        <dbReference type="ARBA" id="ARBA00022685"/>
    </source>
</evidence>
<evidence type="ECO:0000256" key="6">
    <source>
        <dbReference type="ARBA" id="ARBA00022690"/>
    </source>
</evidence>
<comment type="subcellular location">
    <subcellularLocation>
        <location evidence="1">Secreted</location>
    </subcellularLocation>
</comment>
<dbReference type="InterPro" id="IPR020901">
    <property type="entry name" value="Prtase_inh_Kunz-CS"/>
</dbReference>
<dbReference type="PROSITE" id="PS50279">
    <property type="entry name" value="BPTI_KUNITZ_2"/>
    <property type="match status" value="2"/>
</dbReference>
<keyword evidence="7 13" id="KW-0732">Signal</keyword>
<dbReference type="PRINTS" id="PR00759">
    <property type="entry name" value="BASICPTASE"/>
</dbReference>
<dbReference type="Pfam" id="PF00014">
    <property type="entry name" value="Kunitz_BPTI"/>
    <property type="match status" value="2"/>
</dbReference>
<dbReference type="Proteomes" id="UP000694700">
    <property type="component" value="Unplaced"/>
</dbReference>
<dbReference type="PANTHER" id="PTHR46676:SF1">
    <property type="entry name" value="PROTEIN AMBP"/>
    <property type="match status" value="1"/>
</dbReference>
<keyword evidence="4" id="KW-0964">Secreted</keyword>
<dbReference type="InterPro" id="IPR036880">
    <property type="entry name" value="Kunitz_BPTI_sf"/>
</dbReference>
<keyword evidence="11" id="KW-1015">Disulfide bond</keyword>
<dbReference type="FunFam" id="4.10.410.10:FF:000005">
    <property type="entry name" value="Pancreatic trypsin inhibitor"/>
    <property type="match status" value="1"/>
</dbReference>
<dbReference type="CDD" id="cd22596">
    <property type="entry name" value="Kunitz_bikunin_1-like"/>
    <property type="match status" value="1"/>
</dbReference>
<dbReference type="PROSITE" id="PS00280">
    <property type="entry name" value="BPTI_KUNITZ_1"/>
    <property type="match status" value="2"/>
</dbReference>
<evidence type="ECO:0000256" key="9">
    <source>
        <dbReference type="ARBA" id="ARBA00022900"/>
    </source>
</evidence>
<feature type="domain" description="BPTI/Kunitz inhibitor" evidence="14">
    <location>
        <begin position="253"/>
        <end position="303"/>
    </location>
</feature>
<keyword evidence="8" id="KW-0677">Repeat</keyword>
<evidence type="ECO:0000256" key="10">
    <source>
        <dbReference type="ARBA" id="ARBA00022991"/>
    </source>
</evidence>
<dbReference type="AlphaFoldDB" id="A0A8C1ZLV4"/>
<feature type="signal peptide" evidence="13">
    <location>
        <begin position="1"/>
        <end position="18"/>
    </location>
</feature>
<keyword evidence="9" id="KW-0722">Serine protease inhibitor</keyword>
<evidence type="ECO:0000259" key="14">
    <source>
        <dbReference type="PROSITE" id="PS50279"/>
    </source>
</evidence>
<reference evidence="15" key="1">
    <citation type="submission" date="2025-08" db="UniProtKB">
        <authorList>
            <consortium name="Ensembl"/>
        </authorList>
    </citation>
    <scope>IDENTIFICATION</scope>
</reference>
<evidence type="ECO:0000256" key="2">
    <source>
        <dbReference type="ARBA" id="ARBA00008238"/>
    </source>
</evidence>
<keyword evidence="6" id="KW-0646">Protease inhibitor</keyword>
<evidence type="ECO:0000313" key="15">
    <source>
        <dbReference type="Ensembl" id="ENSCCRP00015089429.1"/>
    </source>
</evidence>
<evidence type="ECO:0000256" key="4">
    <source>
        <dbReference type="ARBA" id="ARBA00022525"/>
    </source>
</evidence>